<dbReference type="Gene3D" id="3.90.10.10">
    <property type="entry name" value="Cytochrome C3"/>
    <property type="match status" value="1"/>
</dbReference>
<evidence type="ECO:0000256" key="1">
    <source>
        <dbReference type="ARBA" id="ARBA00022448"/>
    </source>
</evidence>
<protein>
    <submittedName>
        <fullName evidence="7">Class III cytochrome C family protein</fullName>
    </submittedName>
</protein>
<evidence type="ECO:0000313" key="7">
    <source>
        <dbReference type="EMBL" id="SNS83889.1"/>
    </source>
</evidence>
<keyword evidence="8" id="KW-1185">Reference proteome</keyword>
<evidence type="ECO:0000256" key="2">
    <source>
        <dbReference type="ARBA" id="ARBA00022617"/>
    </source>
</evidence>
<evidence type="ECO:0000256" key="3">
    <source>
        <dbReference type="ARBA" id="ARBA00022723"/>
    </source>
</evidence>
<keyword evidence="5" id="KW-0408">Iron</keyword>
<evidence type="ECO:0000259" key="6">
    <source>
        <dbReference type="Pfam" id="PF02085"/>
    </source>
</evidence>
<evidence type="ECO:0000256" key="5">
    <source>
        <dbReference type="ARBA" id="ARBA00023004"/>
    </source>
</evidence>
<accession>A0A239HRD8</accession>
<dbReference type="InterPro" id="IPR036280">
    <property type="entry name" value="Multihaem_cyt_sf"/>
</dbReference>
<dbReference type="SUPFAM" id="SSF48695">
    <property type="entry name" value="Multiheme cytochromes"/>
    <property type="match status" value="1"/>
</dbReference>
<sequence length="127" mass="14031">MSWRPGLLLLALLLFAFGFAIRAGHDQLALKHPVLPINFEHSNHGSVNRVVCHHDFADKSSAASATGNRTCVLCHKETPALALNIERDFHRLCVSCHLERLQGFHESGPIRSYKACHSLAAAVNRVD</sequence>
<dbReference type="CDD" id="cd08168">
    <property type="entry name" value="Cytochrom_C3"/>
    <property type="match status" value="1"/>
</dbReference>
<dbReference type="AlphaFoldDB" id="A0A239HRD8"/>
<dbReference type="RefSeq" id="WP_141133432.1">
    <property type="nucleotide sequence ID" value="NZ_FZOG01000005.1"/>
</dbReference>
<keyword evidence="4" id="KW-0249">Electron transport</keyword>
<dbReference type="Pfam" id="PF02085">
    <property type="entry name" value="Cytochrom_CIII"/>
    <property type="match status" value="1"/>
</dbReference>
<proteinExistence type="predicted"/>
<reference evidence="8" key="1">
    <citation type="submission" date="2017-06" db="EMBL/GenBank/DDBJ databases">
        <authorList>
            <person name="Varghese N."/>
            <person name="Submissions S."/>
        </authorList>
    </citation>
    <scope>NUCLEOTIDE SEQUENCE [LARGE SCALE GENOMIC DNA]</scope>
    <source>
        <strain evidence="8">CIP 108523</strain>
    </source>
</reference>
<gene>
    <name evidence="7" type="ORF">SAMN05216255_3544</name>
</gene>
<keyword evidence="1" id="KW-0813">Transport</keyword>
<dbReference type="GO" id="GO:0046872">
    <property type="term" value="F:metal ion binding"/>
    <property type="evidence" value="ECO:0007669"/>
    <property type="project" value="UniProtKB-KW"/>
</dbReference>
<feature type="domain" description="Class III cytochrome C" evidence="6">
    <location>
        <begin position="34"/>
        <end position="117"/>
    </location>
</feature>
<dbReference type="GO" id="GO:0020037">
    <property type="term" value="F:heme binding"/>
    <property type="evidence" value="ECO:0007669"/>
    <property type="project" value="InterPro"/>
</dbReference>
<dbReference type="InterPro" id="IPR020942">
    <property type="entry name" value="Cyt_c_III_dom"/>
</dbReference>
<name>A0A239HRD8_9PSED</name>
<organism evidence="7 8">
    <name type="scientific">Pseudomonas segetis</name>
    <dbReference type="NCBI Taxonomy" id="298908"/>
    <lineage>
        <taxon>Bacteria</taxon>
        <taxon>Pseudomonadati</taxon>
        <taxon>Pseudomonadota</taxon>
        <taxon>Gammaproteobacteria</taxon>
        <taxon>Pseudomonadales</taxon>
        <taxon>Pseudomonadaceae</taxon>
        <taxon>Pseudomonas</taxon>
    </lineage>
</organism>
<dbReference type="GO" id="GO:0009055">
    <property type="term" value="F:electron transfer activity"/>
    <property type="evidence" value="ECO:0007669"/>
    <property type="project" value="InterPro"/>
</dbReference>
<evidence type="ECO:0000313" key="8">
    <source>
        <dbReference type="Proteomes" id="UP000242915"/>
    </source>
</evidence>
<evidence type="ECO:0000256" key="4">
    <source>
        <dbReference type="ARBA" id="ARBA00022982"/>
    </source>
</evidence>
<keyword evidence="2" id="KW-0349">Heme</keyword>
<keyword evidence="3" id="KW-0479">Metal-binding</keyword>
<dbReference type="EMBL" id="FZOG01000005">
    <property type="protein sequence ID" value="SNS83889.1"/>
    <property type="molecule type" value="Genomic_DNA"/>
</dbReference>
<dbReference type="Proteomes" id="UP000242915">
    <property type="component" value="Unassembled WGS sequence"/>
</dbReference>